<keyword evidence="6" id="KW-0732">Signal</keyword>
<dbReference type="Proteomes" id="UP001596084">
    <property type="component" value="Unassembled WGS sequence"/>
</dbReference>
<keyword evidence="2 3" id="KW-0961">Cell wall biogenesis/degradation</keyword>
<evidence type="ECO:0000313" key="9">
    <source>
        <dbReference type="Proteomes" id="UP001596084"/>
    </source>
</evidence>
<dbReference type="CDD" id="cd22268">
    <property type="entry name" value="DPBB_RlpA-like"/>
    <property type="match status" value="1"/>
</dbReference>
<keyword evidence="3" id="KW-0564">Palmitate</keyword>
<dbReference type="PANTHER" id="PTHR34183:SF1">
    <property type="entry name" value="ENDOLYTIC PEPTIDOGLYCAN TRANSGLYCOSYLASE RLPA"/>
    <property type="match status" value="1"/>
</dbReference>
<dbReference type="PROSITE" id="PS51257">
    <property type="entry name" value="PROKAR_LIPOPROTEIN"/>
    <property type="match status" value="1"/>
</dbReference>
<dbReference type="RefSeq" id="WP_068835087.1">
    <property type="nucleotide sequence ID" value="NZ_JBHSMX010000020.1"/>
</dbReference>
<keyword evidence="1 3" id="KW-0456">Lyase</keyword>
<gene>
    <name evidence="3" type="primary">rlpA</name>
    <name evidence="8" type="ORF">ACFPP7_12805</name>
</gene>
<evidence type="ECO:0000256" key="2">
    <source>
        <dbReference type="ARBA" id="ARBA00023316"/>
    </source>
</evidence>
<dbReference type="InterPro" id="IPR036908">
    <property type="entry name" value="RlpA-like_sf"/>
</dbReference>
<evidence type="ECO:0000259" key="7">
    <source>
        <dbReference type="Pfam" id="PF03330"/>
    </source>
</evidence>
<name>A0ABW0QB33_9BURK</name>
<feature type="region of interest" description="Disordered" evidence="5">
    <location>
        <begin position="25"/>
        <end position="59"/>
    </location>
</feature>
<keyword evidence="3" id="KW-1003">Cell membrane</keyword>
<feature type="chain" id="PRO_5046360381" description="Endolytic peptidoglycan transglycosylase RlpA" evidence="6">
    <location>
        <begin position="23"/>
        <end position="194"/>
    </location>
</feature>
<dbReference type="Gene3D" id="2.40.40.10">
    <property type="entry name" value="RlpA-like domain"/>
    <property type="match status" value="1"/>
</dbReference>
<proteinExistence type="inferred from homology"/>
<comment type="similarity">
    <text evidence="3 4">Belongs to the RlpA family.</text>
</comment>
<feature type="region of interest" description="Disordered" evidence="5">
    <location>
        <begin position="173"/>
        <end position="194"/>
    </location>
</feature>
<reference evidence="9" key="1">
    <citation type="journal article" date="2019" name="Int. J. Syst. Evol. Microbiol.">
        <title>The Global Catalogue of Microorganisms (GCM) 10K type strain sequencing project: providing services to taxonomists for standard genome sequencing and annotation.</title>
        <authorList>
            <consortium name="The Broad Institute Genomics Platform"/>
            <consortium name="The Broad Institute Genome Sequencing Center for Infectious Disease"/>
            <person name="Wu L."/>
            <person name="Ma J."/>
        </authorList>
    </citation>
    <scope>NUCLEOTIDE SEQUENCE [LARGE SCALE GENOMIC DNA]</scope>
    <source>
        <strain evidence="9">CGMCC 4.7277</strain>
    </source>
</reference>
<accession>A0ABW0QB33</accession>
<keyword evidence="3" id="KW-0472">Membrane</keyword>
<dbReference type="InterPro" id="IPR009009">
    <property type="entry name" value="RlpA-like_DPBB"/>
</dbReference>
<dbReference type="PANTHER" id="PTHR34183">
    <property type="entry name" value="ENDOLYTIC PEPTIDOGLYCAN TRANSGLYCOSYLASE RLPA"/>
    <property type="match status" value="1"/>
</dbReference>
<keyword evidence="3" id="KW-0449">Lipoprotein</keyword>
<dbReference type="EC" id="4.2.2.-" evidence="3"/>
<dbReference type="InterPro" id="IPR034718">
    <property type="entry name" value="RlpA"/>
</dbReference>
<evidence type="ECO:0000256" key="3">
    <source>
        <dbReference type="HAMAP-Rule" id="MF_02071"/>
    </source>
</evidence>
<evidence type="ECO:0000256" key="5">
    <source>
        <dbReference type="SAM" id="MobiDB-lite"/>
    </source>
</evidence>
<sequence>MRKGVFRFLALAGLLAALSACTTIPSPSSSSTSAPAARVPPRPAKPASATDAAPPEGAVTDDKYLLTGEAARELERGQASWYGPGLHGRRTASGERYDMYALTAAHKTLPFGTVVRVRSLALGREVEVRINDRGPFAPGRVIDVSRAAAQALGLLDDGVAEVSLEVPASTPLAAASAPVRKARRPTRRAAAKRP</sequence>
<comment type="caution">
    <text evidence="8">The sequence shown here is derived from an EMBL/GenBank/DDBJ whole genome shotgun (WGS) entry which is preliminary data.</text>
</comment>
<feature type="compositionally biased region" description="Low complexity" evidence="5">
    <location>
        <begin position="25"/>
        <end position="37"/>
    </location>
</feature>
<evidence type="ECO:0000256" key="6">
    <source>
        <dbReference type="SAM" id="SignalP"/>
    </source>
</evidence>
<feature type="signal peptide" evidence="6">
    <location>
        <begin position="1"/>
        <end position="22"/>
    </location>
</feature>
<evidence type="ECO:0000256" key="4">
    <source>
        <dbReference type="RuleBase" id="RU003495"/>
    </source>
</evidence>
<dbReference type="NCBIfam" id="TIGR00413">
    <property type="entry name" value="rlpA"/>
    <property type="match status" value="1"/>
</dbReference>
<dbReference type="EMBL" id="JBHSMX010000020">
    <property type="protein sequence ID" value="MFC5521786.1"/>
    <property type="molecule type" value="Genomic_DNA"/>
</dbReference>
<feature type="domain" description="RlpA-like protein double-psi beta-barrel" evidence="7">
    <location>
        <begin position="76"/>
        <end position="163"/>
    </location>
</feature>
<feature type="compositionally biased region" description="Basic residues" evidence="5">
    <location>
        <begin position="180"/>
        <end position="194"/>
    </location>
</feature>
<comment type="subcellular location">
    <subcellularLocation>
        <location evidence="3">Cell membrane</location>
        <topology evidence="3">Lipid-anchor</topology>
    </subcellularLocation>
</comment>
<keyword evidence="9" id="KW-1185">Reference proteome</keyword>
<dbReference type="HAMAP" id="MF_02071">
    <property type="entry name" value="RlpA"/>
    <property type="match status" value="1"/>
</dbReference>
<dbReference type="InterPro" id="IPR012997">
    <property type="entry name" value="RplA"/>
</dbReference>
<dbReference type="Pfam" id="PF03330">
    <property type="entry name" value="DPBB_1"/>
    <property type="match status" value="1"/>
</dbReference>
<dbReference type="SUPFAM" id="SSF50685">
    <property type="entry name" value="Barwin-like endoglucanases"/>
    <property type="match status" value="1"/>
</dbReference>
<evidence type="ECO:0000256" key="1">
    <source>
        <dbReference type="ARBA" id="ARBA00023239"/>
    </source>
</evidence>
<organism evidence="8 9">
    <name type="scientific">Polaromonas jejuensis</name>
    <dbReference type="NCBI Taxonomy" id="457502"/>
    <lineage>
        <taxon>Bacteria</taxon>
        <taxon>Pseudomonadati</taxon>
        <taxon>Pseudomonadota</taxon>
        <taxon>Betaproteobacteria</taxon>
        <taxon>Burkholderiales</taxon>
        <taxon>Comamonadaceae</taxon>
        <taxon>Polaromonas</taxon>
    </lineage>
</organism>
<comment type="function">
    <text evidence="3">Lytic transglycosylase with a strong preference for naked glycan strands that lack stem peptides.</text>
</comment>
<evidence type="ECO:0000313" key="8">
    <source>
        <dbReference type="EMBL" id="MFC5521786.1"/>
    </source>
</evidence>
<protein>
    <recommendedName>
        <fullName evidence="3">Endolytic peptidoglycan transglycosylase RlpA</fullName>
        <ecNumber evidence="3">4.2.2.-</ecNumber>
    </recommendedName>
</protein>